<feature type="transmembrane region" description="Helical" evidence="1">
    <location>
        <begin position="260"/>
        <end position="281"/>
    </location>
</feature>
<gene>
    <name evidence="2" type="ORF">EU98_1813</name>
</gene>
<accession>A0A0A2AFA5</accession>
<keyword evidence="1" id="KW-0472">Membrane</keyword>
<feature type="transmembrane region" description="Helical" evidence="1">
    <location>
        <begin position="314"/>
        <end position="333"/>
    </location>
</feature>
<organism evidence="2 3">
    <name type="scientific">Prochlorococcus marinus str. MIT 9314</name>
    <dbReference type="NCBI Taxonomy" id="167548"/>
    <lineage>
        <taxon>Bacteria</taxon>
        <taxon>Bacillati</taxon>
        <taxon>Cyanobacteriota</taxon>
        <taxon>Cyanophyceae</taxon>
        <taxon>Synechococcales</taxon>
        <taxon>Prochlorococcaceae</taxon>
        <taxon>Prochlorococcus</taxon>
    </lineage>
</organism>
<evidence type="ECO:0000256" key="1">
    <source>
        <dbReference type="SAM" id="Phobius"/>
    </source>
</evidence>
<feature type="transmembrane region" description="Helical" evidence="1">
    <location>
        <begin position="125"/>
        <end position="154"/>
    </location>
</feature>
<dbReference type="EMBL" id="JNAO01000013">
    <property type="protein sequence ID" value="KGG00281.1"/>
    <property type="molecule type" value="Genomic_DNA"/>
</dbReference>
<feature type="transmembrane region" description="Helical" evidence="1">
    <location>
        <begin position="288"/>
        <end position="308"/>
    </location>
</feature>
<keyword evidence="1" id="KW-1133">Transmembrane helix</keyword>
<dbReference type="AlphaFoldDB" id="A0A0A2AFA5"/>
<proteinExistence type="predicted"/>
<feature type="transmembrane region" description="Helical" evidence="1">
    <location>
        <begin position="340"/>
        <end position="358"/>
    </location>
</feature>
<protein>
    <recommendedName>
        <fullName evidence="4">Glycosyltransferase RgtA/B/C/D-like domain-containing protein</fullName>
    </recommendedName>
</protein>
<sequence length="554" mass="64285">MILLYLEKIIEKYKVLEIISFLMISWGVYQFALHSSIYSGDPEIHIIYAKNFINGHFLEFNPGYKTGGESSFLYFLIVSFLYKFLGIYTVFGMKLISIFSFLWISYQIYEINPSKTIPVKLIGSTLLSVIGLISTQVMLGMENIFFAAILITFLSKELKSERRFENKGIIFKTILLFLIRPEGLTYPFFLFIKSIFLKNKKLLLYSLISILFCGISYYVLSIISGGNYHNAGSIRKYISTLEVSAVNNLNVDLLGYNLSLGINIFRSLIYTYPLIFGLILFRKYLIRIDIIISINFIVLPLFLHFFNFIPNIQFSRYFLYSYCLIFLIFAARILPNLSKVFIASLGILYLLLSIYSGVVHNHKFSFCNNNNYYNCVSHNQLINTIKSTSPENVKKYSDEIFKKLSKDDNDIIDIGTVEVQIRNRLDDRFRVWSLDGIVDRELNKFKGKDFIDHFKYIEFRDIDYLADLPNLNRSKEYLSLNDFSTSLNKSTPSYCTIPANINSVKGNECFLKTDEKLESNCIKNKKLIKTNVRSWHLNLGGWNGGWLWKVESCN</sequence>
<feature type="transmembrane region" description="Helical" evidence="1">
    <location>
        <begin position="169"/>
        <end position="190"/>
    </location>
</feature>
<reference evidence="3" key="1">
    <citation type="journal article" date="2014" name="Sci. Data">
        <title>Genomes of diverse isolates of the marine cyanobacterium Prochlorococcus.</title>
        <authorList>
            <person name="Biller S."/>
            <person name="Berube P."/>
            <person name="Thompson J."/>
            <person name="Kelly L."/>
            <person name="Roggensack S."/>
            <person name="Awad L."/>
            <person name="Roache-Johnson K."/>
            <person name="Ding H."/>
            <person name="Giovannoni S.J."/>
            <person name="Moore L.R."/>
            <person name="Chisholm S.W."/>
        </authorList>
    </citation>
    <scope>NUCLEOTIDE SEQUENCE [LARGE SCALE GENOMIC DNA]</scope>
    <source>
        <strain evidence="3">MIT 9314</strain>
    </source>
</reference>
<evidence type="ECO:0000313" key="3">
    <source>
        <dbReference type="Proteomes" id="UP000030533"/>
    </source>
</evidence>
<evidence type="ECO:0000313" key="2">
    <source>
        <dbReference type="EMBL" id="KGG00281.1"/>
    </source>
</evidence>
<feature type="transmembrane region" description="Helical" evidence="1">
    <location>
        <begin position="202"/>
        <end position="220"/>
    </location>
</feature>
<comment type="caution">
    <text evidence="2">The sequence shown here is derived from an EMBL/GenBank/DDBJ whole genome shotgun (WGS) entry which is preliminary data.</text>
</comment>
<feature type="transmembrane region" description="Helical" evidence="1">
    <location>
        <begin position="12"/>
        <end position="32"/>
    </location>
</feature>
<name>A0A0A2AFA5_PROMR</name>
<evidence type="ECO:0008006" key="4">
    <source>
        <dbReference type="Google" id="ProtNLM"/>
    </source>
</evidence>
<feature type="transmembrane region" description="Helical" evidence="1">
    <location>
        <begin position="72"/>
        <end position="104"/>
    </location>
</feature>
<keyword evidence="1" id="KW-0812">Transmembrane</keyword>
<dbReference type="Proteomes" id="UP000030533">
    <property type="component" value="Unassembled WGS sequence"/>
</dbReference>